<evidence type="ECO:0000313" key="3">
    <source>
        <dbReference type="Proteomes" id="UP001243009"/>
    </source>
</evidence>
<reference evidence="2 3" key="1">
    <citation type="submission" date="2023-08" db="EMBL/GenBank/DDBJ databases">
        <title>The draft genome sequence of Paracraurococcus sp. LOR1-02.</title>
        <authorList>
            <person name="Kingkaew E."/>
            <person name="Tanasupawat S."/>
        </authorList>
    </citation>
    <scope>NUCLEOTIDE SEQUENCE [LARGE SCALE GENOMIC DNA]</scope>
    <source>
        <strain evidence="2 3">LOR1-02</strain>
    </source>
</reference>
<organism evidence="2 3">
    <name type="scientific">Paracraurococcus lichenis</name>
    <dbReference type="NCBI Taxonomy" id="3064888"/>
    <lineage>
        <taxon>Bacteria</taxon>
        <taxon>Pseudomonadati</taxon>
        <taxon>Pseudomonadota</taxon>
        <taxon>Alphaproteobacteria</taxon>
        <taxon>Acetobacterales</taxon>
        <taxon>Roseomonadaceae</taxon>
        <taxon>Paracraurococcus</taxon>
    </lineage>
</organism>
<gene>
    <name evidence="2" type="ORF">Q7A36_26525</name>
</gene>
<protein>
    <submittedName>
        <fullName evidence="2">Uncharacterized protein</fullName>
    </submittedName>
</protein>
<comment type="caution">
    <text evidence="2">The sequence shown here is derived from an EMBL/GenBank/DDBJ whole genome shotgun (WGS) entry which is preliminary data.</text>
</comment>
<evidence type="ECO:0000313" key="2">
    <source>
        <dbReference type="EMBL" id="MDO9711926.1"/>
    </source>
</evidence>
<dbReference type="RefSeq" id="WP_305106782.1">
    <property type="nucleotide sequence ID" value="NZ_JAUTWS010000037.1"/>
</dbReference>
<dbReference type="EMBL" id="JAUTWS010000037">
    <property type="protein sequence ID" value="MDO9711926.1"/>
    <property type="molecule type" value="Genomic_DNA"/>
</dbReference>
<proteinExistence type="predicted"/>
<keyword evidence="3" id="KW-1185">Reference proteome</keyword>
<name>A0ABT9E6W4_9PROT</name>
<dbReference type="Proteomes" id="UP001243009">
    <property type="component" value="Unassembled WGS sequence"/>
</dbReference>
<sequence>MVPPADPDALSPAEPKALDIAPLGKMAELERTVAVQREQIARLKEQKARRSSRAAWSRRLSRSRRAPVRAAATRGKVVPRVAASRTASPW</sequence>
<accession>A0ABT9E6W4</accession>
<evidence type="ECO:0000256" key="1">
    <source>
        <dbReference type="SAM" id="MobiDB-lite"/>
    </source>
</evidence>
<feature type="region of interest" description="Disordered" evidence="1">
    <location>
        <begin position="44"/>
        <end position="90"/>
    </location>
</feature>